<dbReference type="PANTHER" id="PTHR35569">
    <property type="entry name" value="CYANAMIDE HYDRATASE DDI2-RELATED"/>
    <property type="match status" value="1"/>
</dbReference>
<name>A0A418WF05_9PROT</name>
<organism evidence="1 2">
    <name type="scientific">Oleomonas cavernae</name>
    <dbReference type="NCBI Taxonomy" id="2320859"/>
    <lineage>
        <taxon>Bacteria</taxon>
        <taxon>Pseudomonadati</taxon>
        <taxon>Pseudomonadota</taxon>
        <taxon>Alphaproteobacteria</taxon>
        <taxon>Acetobacterales</taxon>
        <taxon>Acetobacteraceae</taxon>
        <taxon>Oleomonas</taxon>
    </lineage>
</organism>
<dbReference type="InterPro" id="IPR003607">
    <property type="entry name" value="HD/PDEase_dom"/>
</dbReference>
<keyword evidence="2" id="KW-1185">Reference proteome</keyword>
<dbReference type="CDD" id="cd00077">
    <property type="entry name" value="HDc"/>
    <property type="match status" value="1"/>
</dbReference>
<dbReference type="Gene3D" id="1.10.3210.10">
    <property type="entry name" value="Hypothetical protein af1432"/>
    <property type="match status" value="1"/>
</dbReference>
<dbReference type="EMBL" id="QYUK01000011">
    <property type="protein sequence ID" value="RJF88597.1"/>
    <property type="molecule type" value="Genomic_DNA"/>
</dbReference>
<dbReference type="Proteomes" id="UP000284605">
    <property type="component" value="Unassembled WGS sequence"/>
</dbReference>
<gene>
    <name evidence="1" type="ORF">D3874_17665</name>
</gene>
<evidence type="ECO:0000313" key="2">
    <source>
        <dbReference type="Proteomes" id="UP000284605"/>
    </source>
</evidence>
<protein>
    <recommendedName>
        <fullName evidence="3">HD domain-containing protein</fullName>
    </recommendedName>
</protein>
<sequence length="256" mass="28260">MSGVGTLAWARETGGRIDFKDRLALTRLAAVSLFAELPDMALYRLGLKRRFPAAVGFAALKAPDTAAARAAETLLGELTPPFMVNHSLRTYWFSRLIGLAAGLPFDDEILYLASLTHDLGFYGPYAAATPDAACFTIRSARCACDIAHQAGWDAARKHRVAEAVILNTNGHVPQAQGVEAHLMMRGVLIDATGMHAWRLNPAELSAVFERLPLLDQQEQLWPTFSAEADRQPRCRGHFAKRYLQFGLMVKLSPWNR</sequence>
<reference evidence="1 2" key="1">
    <citation type="submission" date="2018-09" db="EMBL/GenBank/DDBJ databases">
        <authorList>
            <person name="Zhu H."/>
        </authorList>
    </citation>
    <scope>NUCLEOTIDE SEQUENCE [LARGE SCALE GENOMIC DNA]</scope>
    <source>
        <strain evidence="1 2">K1W22B-8</strain>
    </source>
</reference>
<comment type="caution">
    <text evidence="1">The sequence shown here is derived from an EMBL/GenBank/DDBJ whole genome shotgun (WGS) entry which is preliminary data.</text>
</comment>
<dbReference type="PANTHER" id="PTHR35569:SF1">
    <property type="entry name" value="CYANAMIDE HYDRATASE DDI2-RELATED"/>
    <property type="match status" value="1"/>
</dbReference>
<proteinExistence type="predicted"/>
<dbReference type="SUPFAM" id="SSF109604">
    <property type="entry name" value="HD-domain/PDEase-like"/>
    <property type="match status" value="1"/>
</dbReference>
<dbReference type="RefSeq" id="WP_119779231.1">
    <property type="nucleotide sequence ID" value="NZ_QYUK01000011.1"/>
</dbReference>
<evidence type="ECO:0008006" key="3">
    <source>
        <dbReference type="Google" id="ProtNLM"/>
    </source>
</evidence>
<dbReference type="OrthoDB" id="8478129at2"/>
<accession>A0A418WF05</accession>
<dbReference type="AlphaFoldDB" id="A0A418WF05"/>
<evidence type="ECO:0000313" key="1">
    <source>
        <dbReference type="EMBL" id="RJF88597.1"/>
    </source>
</evidence>